<dbReference type="AlphaFoldDB" id="A0A3N0EYS3"/>
<sequence>MATLKLSDDFYEPTCSLVAVHCPMEAYRLAYFLNLHLQIGLRRTAGKEPNEGDMLSEYYEWENRMEETVWSLIVNATRTTVSSAGNALFPSDVLTMTKYLIPEMKKVDYFLKIDNAEGYDIDRQIVQRINKIPRIATAYEVDVNQLKSKHNLIFL</sequence>
<dbReference type="NCBIfam" id="NF033205">
    <property type="entry name" value="IPExxxVDY"/>
    <property type="match status" value="1"/>
</dbReference>
<evidence type="ECO:0000313" key="2">
    <source>
        <dbReference type="Proteomes" id="UP000267469"/>
    </source>
</evidence>
<protein>
    <submittedName>
        <fullName evidence="1">IPExxxVDY family protein</fullName>
    </submittedName>
</protein>
<dbReference type="EMBL" id="RJTM01000013">
    <property type="protein sequence ID" value="RNL92984.1"/>
    <property type="molecule type" value="Genomic_DNA"/>
</dbReference>
<organism evidence="1 2">
    <name type="scientific">Sinomicrobium pectinilyticum</name>
    <dbReference type="NCBI Taxonomy" id="1084421"/>
    <lineage>
        <taxon>Bacteria</taxon>
        <taxon>Pseudomonadati</taxon>
        <taxon>Bacteroidota</taxon>
        <taxon>Flavobacteriia</taxon>
        <taxon>Flavobacteriales</taxon>
        <taxon>Flavobacteriaceae</taxon>
        <taxon>Sinomicrobium</taxon>
    </lineage>
</organism>
<name>A0A3N0EYS3_SINP1</name>
<accession>A0A3N0EYS3</accession>
<proteinExistence type="predicted"/>
<evidence type="ECO:0000313" key="1">
    <source>
        <dbReference type="EMBL" id="RNL92984.1"/>
    </source>
</evidence>
<dbReference type="OrthoDB" id="676614at2"/>
<reference evidence="1 2" key="1">
    <citation type="submission" date="2018-10" db="EMBL/GenBank/DDBJ databases">
        <title>Sinomicrobium pectinilyticum sp. nov., a pectinase-producing bacterium isolated from alkaline and saline soil, and emended description of the genus Sinomicrobium.</title>
        <authorList>
            <person name="Cheng B."/>
            <person name="Li C."/>
            <person name="Lai Q."/>
            <person name="Du M."/>
            <person name="Shao Z."/>
            <person name="Xu P."/>
            <person name="Yang C."/>
        </authorList>
    </citation>
    <scope>NUCLEOTIDE SEQUENCE [LARGE SCALE GENOMIC DNA]</scope>
    <source>
        <strain evidence="1 2">5DNS001</strain>
    </source>
</reference>
<keyword evidence="2" id="KW-1185">Reference proteome</keyword>
<gene>
    <name evidence="1" type="ORF">ED312_02950</name>
</gene>
<dbReference type="Proteomes" id="UP000267469">
    <property type="component" value="Unassembled WGS sequence"/>
</dbReference>
<comment type="caution">
    <text evidence="1">The sequence shown here is derived from an EMBL/GenBank/DDBJ whole genome shotgun (WGS) entry which is preliminary data.</text>
</comment>
<dbReference type="RefSeq" id="WP_123214516.1">
    <property type="nucleotide sequence ID" value="NZ_RJTM01000013.1"/>
</dbReference>
<dbReference type="InterPro" id="IPR047690">
    <property type="entry name" value="IPExxxVDY_fam"/>
</dbReference>